<dbReference type="GO" id="GO:0045892">
    <property type="term" value="P:negative regulation of DNA-templated transcription"/>
    <property type="evidence" value="ECO:0007669"/>
    <property type="project" value="TreeGrafter"/>
</dbReference>
<dbReference type="Gene3D" id="3.30.450.40">
    <property type="match status" value="1"/>
</dbReference>
<dbReference type="EMBL" id="BMJQ01000022">
    <property type="protein sequence ID" value="GGF45248.1"/>
    <property type="molecule type" value="Genomic_DNA"/>
</dbReference>
<dbReference type="InterPro" id="IPR005471">
    <property type="entry name" value="Tscrpt_reg_IclR_N"/>
</dbReference>
<evidence type="ECO:0000313" key="6">
    <source>
        <dbReference type="EMBL" id="GGF45248.1"/>
    </source>
</evidence>
<keyword evidence="1" id="KW-0805">Transcription regulation</keyword>
<sequence length="266" mass="28441">MAKLRSQDAAARIENGLGPDFSEALARGLAVLTAFGTERGPLTLSDIARLVDLPRATTRRALYTLTHLGFAESDGKLYRLTPKVLTLAGSYLLSNQISTILQPACDALSAEFGEAVSAAVLLDDQVVMIAHASPQRLMAAGAGIGFRVPAYCSALGRVLLAALPDLALDRYFEVLMPVAVTAVTITDKAALRAAVLETRTRGYALVDQEAESGFRSLAVPIRRYDGRVIAAMNIGARVERSSVEDMVAAHLERLCAVSDEICRQLI</sequence>
<organism evidence="6 7">
    <name type="scientific">Aliidongia dinghuensis</name>
    <dbReference type="NCBI Taxonomy" id="1867774"/>
    <lineage>
        <taxon>Bacteria</taxon>
        <taxon>Pseudomonadati</taxon>
        <taxon>Pseudomonadota</taxon>
        <taxon>Alphaproteobacteria</taxon>
        <taxon>Rhodospirillales</taxon>
        <taxon>Dongiaceae</taxon>
        <taxon>Aliidongia</taxon>
    </lineage>
</organism>
<dbReference type="GO" id="GO:0003677">
    <property type="term" value="F:DNA binding"/>
    <property type="evidence" value="ECO:0007669"/>
    <property type="project" value="UniProtKB-KW"/>
</dbReference>
<comment type="caution">
    <text evidence="6">The sequence shown here is derived from an EMBL/GenBank/DDBJ whole genome shotgun (WGS) entry which is preliminary data.</text>
</comment>
<dbReference type="FunFam" id="1.10.10.10:FF:000056">
    <property type="entry name" value="IclR family transcriptional regulator"/>
    <property type="match status" value="1"/>
</dbReference>
<dbReference type="Pfam" id="PF01614">
    <property type="entry name" value="IclR_C"/>
    <property type="match status" value="1"/>
</dbReference>
<dbReference type="SUPFAM" id="SSF55781">
    <property type="entry name" value="GAF domain-like"/>
    <property type="match status" value="1"/>
</dbReference>
<proteinExistence type="predicted"/>
<evidence type="ECO:0000259" key="4">
    <source>
        <dbReference type="PROSITE" id="PS51077"/>
    </source>
</evidence>
<protein>
    <submittedName>
        <fullName evidence="6">Transcriptional regulator</fullName>
    </submittedName>
</protein>
<dbReference type="InterPro" id="IPR029016">
    <property type="entry name" value="GAF-like_dom_sf"/>
</dbReference>
<reference evidence="6" key="2">
    <citation type="submission" date="2020-09" db="EMBL/GenBank/DDBJ databases">
        <authorList>
            <person name="Sun Q."/>
            <person name="Zhou Y."/>
        </authorList>
    </citation>
    <scope>NUCLEOTIDE SEQUENCE</scope>
    <source>
        <strain evidence="6">CGMCC 1.15725</strain>
    </source>
</reference>
<accession>A0A8J2Z1J1</accession>
<dbReference type="InterPro" id="IPR014757">
    <property type="entry name" value="Tscrpt_reg_IclR_C"/>
</dbReference>
<dbReference type="RefSeq" id="WP_189051840.1">
    <property type="nucleotide sequence ID" value="NZ_BMJQ01000022.1"/>
</dbReference>
<keyword evidence="2" id="KW-0238">DNA-binding</keyword>
<evidence type="ECO:0000256" key="3">
    <source>
        <dbReference type="ARBA" id="ARBA00023163"/>
    </source>
</evidence>
<dbReference type="SMART" id="SM00346">
    <property type="entry name" value="HTH_ICLR"/>
    <property type="match status" value="1"/>
</dbReference>
<dbReference type="PANTHER" id="PTHR30136">
    <property type="entry name" value="HELIX-TURN-HELIX TRANSCRIPTIONAL REGULATOR, ICLR FAMILY"/>
    <property type="match status" value="1"/>
</dbReference>
<evidence type="ECO:0000313" key="7">
    <source>
        <dbReference type="Proteomes" id="UP000646365"/>
    </source>
</evidence>
<feature type="domain" description="IclR-ED" evidence="5">
    <location>
        <begin position="83"/>
        <end position="266"/>
    </location>
</feature>
<dbReference type="Proteomes" id="UP000646365">
    <property type="component" value="Unassembled WGS sequence"/>
</dbReference>
<reference evidence="6" key="1">
    <citation type="journal article" date="2014" name="Int. J. Syst. Evol. Microbiol.">
        <title>Complete genome sequence of Corynebacterium casei LMG S-19264T (=DSM 44701T), isolated from a smear-ripened cheese.</title>
        <authorList>
            <consortium name="US DOE Joint Genome Institute (JGI-PGF)"/>
            <person name="Walter F."/>
            <person name="Albersmeier A."/>
            <person name="Kalinowski J."/>
            <person name="Ruckert C."/>
        </authorList>
    </citation>
    <scope>NUCLEOTIDE SEQUENCE</scope>
    <source>
        <strain evidence="6">CGMCC 1.15725</strain>
    </source>
</reference>
<evidence type="ECO:0000259" key="5">
    <source>
        <dbReference type="PROSITE" id="PS51078"/>
    </source>
</evidence>
<evidence type="ECO:0000256" key="2">
    <source>
        <dbReference type="ARBA" id="ARBA00023125"/>
    </source>
</evidence>
<dbReference type="SUPFAM" id="SSF46785">
    <property type="entry name" value="Winged helix' DNA-binding domain"/>
    <property type="match status" value="1"/>
</dbReference>
<dbReference type="PROSITE" id="PS51077">
    <property type="entry name" value="HTH_ICLR"/>
    <property type="match status" value="1"/>
</dbReference>
<dbReference type="Gene3D" id="1.10.10.10">
    <property type="entry name" value="Winged helix-like DNA-binding domain superfamily/Winged helix DNA-binding domain"/>
    <property type="match status" value="1"/>
</dbReference>
<gene>
    <name evidence="6" type="ORF">GCM10011611_59620</name>
</gene>
<dbReference type="PROSITE" id="PS51078">
    <property type="entry name" value="ICLR_ED"/>
    <property type="match status" value="1"/>
</dbReference>
<feature type="domain" description="HTH iclR-type" evidence="4">
    <location>
        <begin position="22"/>
        <end position="82"/>
    </location>
</feature>
<dbReference type="GO" id="GO:0003700">
    <property type="term" value="F:DNA-binding transcription factor activity"/>
    <property type="evidence" value="ECO:0007669"/>
    <property type="project" value="TreeGrafter"/>
</dbReference>
<dbReference type="InterPro" id="IPR036388">
    <property type="entry name" value="WH-like_DNA-bd_sf"/>
</dbReference>
<dbReference type="Pfam" id="PF09339">
    <property type="entry name" value="HTH_IclR"/>
    <property type="match status" value="1"/>
</dbReference>
<dbReference type="InterPro" id="IPR036390">
    <property type="entry name" value="WH_DNA-bd_sf"/>
</dbReference>
<keyword evidence="7" id="KW-1185">Reference proteome</keyword>
<dbReference type="AlphaFoldDB" id="A0A8J2Z1J1"/>
<dbReference type="InterPro" id="IPR050707">
    <property type="entry name" value="HTH_MetabolicPath_Reg"/>
</dbReference>
<dbReference type="PANTHER" id="PTHR30136:SF34">
    <property type="entry name" value="TRANSCRIPTIONAL REGULATOR"/>
    <property type="match status" value="1"/>
</dbReference>
<name>A0A8J2Z1J1_9PROT</name>
<evidence type="ECO:0000256" key="1">
    <source>
        <dbReference type="ARBA" id="ARBA00023015"/>
    </source>
</evidence>
<keyword evidence="3" id="KW-0804">Transcription</keyword>